<dbReference type="InterPro" id="IPR054722">
    <property type="entry name" value="PolX-like_BBD"/>
</dbReference>
<dbReference type="STRING" id="1126212.K2RRC2"/>
<accession>K2RRC2</accession>
<dbReference type="Pfam" id="PF22936">
    <property type="entry name" value="Pol_BBD"/>
    <property type="match status" value="1"/>
</dbReference>
<gene>
    <name evidence="3" type="ORF">MPH_07496</name>
</gene>
<feature type="compositionally biased region" description="Basic and acidic residues" evidence="1">
    <location>
        <begin position="309"/>
        <end position="327"/>
    </location>
</feature>
<dbReference type="AlphaFoldDB" id="K2RRC2"/>
<dbReference type="VEuPathDB" id="FungiDB:MPH_07496"/>
<sequence length="499" mass="57768">MTSSKPIVVLKTPDNWDEWYFIVRSRARKSEIIDYINPSLSEKPAQPTKPIKPPKPTDDESTQAWERYKIRMRSYERKLRQYQKLRKGIDDLSTFIKDSVSQSLLPILYELTDDPHPHLQLLALKAWLQRTKKTQEGLIISRLRQLEKPPSSQNIEKWLAQWEETLFKAEELELPDIAGNRGKAAFLKALTSFDGEWATFYKIKLYDNELTKPLHNLIIDYRNYQRQNASEDPKTTRAVFTGTLRDKKRVMRPPSCLCGERHWFKQCGYCNQATRPANWTPNKEIQDRVNKALEDPQIKEKVERALKRFKETQGQKKQDDASYKEKVPNQSQKDNISSLFPAVVASARNTQHITRPTTLDQSWIADISTTHHICNEHMKTRYTKTRDAGSDDHVTLGNTVIRIESFGEVTIDAINHEGPRTIKLVDVAYVPTFIANLVSITKAREKGIELDTGRKCLYLEDFIVAYLTVKYNYFFVEYKEADGLLEVTSNVANRSLPAT</sequence>
<dbReference type="OrthoDB" id="2663223at2759"/>
<evidence type="ECO:0000313" key="4">
    <source>
        <dbReference type="Proteomes" id="UP000007129"/>
    </source>
</evidence>
<organism evidence="3 4">
    <name type="scientific">Macrophomina phaseolina (strain MS6)</name>
    <name type="common">Charcoal rot fungus</name>
    <dbReference type="NCBI Taxonomy" id="1126212"/>
    <lineage>
        <taxon>Eukaryota</taxon>
        <taxon>Fungi</taxon>
        <taxon>Dikarya</taxon>
        <taxon>Ascomycota</taxon>
        <taxon>Pezizomycotina</taxon>
        <taxon>Dothideomycetes</taxon>
        <taxon>Dothideomycetes incertae sedis</taxon>
        <taxon>Botryosphaeriales</taxon>
        <taxon>Botryosphaeriaceae</taxon>
        <taxon>Macrophomina</taxon>
    </lineage>
</organism>
<dbReference type="eggNOG" id="ENOG502SZI1">
    <property type="taxonomic scope" value="Eukaryota"/>
</dbReference>
<feature type="region of interest" description="Disordered" evidence="1">
    <location>
        <begin position="38"/>
        <end position="62"/>
    </location>
</feature>
<reference evidence="3 4" key="1">
    <citation type="journal article" date="2012" name="BMC Genomics">
        <title>Tools to kill: Genome of one of the most destructive plant pathogenic fungi Macrophomina phaseolina.</title>
        <authorList>
            <person name="Islam M.S."/>
            <person name="Haque M.S."/>
            <person name="Islam M.M."/>
            <person name="Emdad E.M."/>
            <person name="Halim A."/>
            <person name="Hossen Q.M.M."/>
            <person name="Hossain M.Z."/>
            <person name="Ahmed B."/>
            <person name="Rahim S."/>
            <person name="Rahman M.S."/>
            <person name="Alam M.M."/>
            <person name="Hou S."/>
            <person name="Wan X."/>
            <person name="Saito J.A."/>
            <person name="Alam M."/>
        </authorList>
    </citation>
    <scope>NUCLEOTIDE SEQUENCE [LARGE SCALE GENOMIC DNA]</scope>
    <source>
        <strain evidence="3 4">MS6</strain>
    </source>
</reference>
<feature type="domain" description="Retrovirus-related Pol polyprotein from transposon TNT 1-94-like beta-barrel" evidence="2">
    <location>
        <begin position="363"/>
        <end position="447"/>
    </location>
</feature>
<dbReference type="InParanoid" id="K2RRC2"/>
<evidence type="ECO:0000313" key="3">
    <source>
        <dbReference type="EMBL" id="EKG15307.1"/>
    </source>
</evidence>
<name>K2RRC2_MACPH</name>
<dbReference type="HOGENOM" id="CLU_041938_1_0_1"/>
<protein>
    <recommendedName>
        <fullName evidence="2">Retrovirus-related Pol polyprotein from transposon TNT 1-94-like beta-barrel domain-containing protein</fullName>
    </recommendedName>
</protein>
<comment type="caution">
    <text evidence="3">The sequence shown here is derived from an EMBL/GenBank/DDBJ whole genome shotgun (WGS) entry which is preliminary data.</text>
</comment>
<evidence type="ECO:0000256" key="1">
    <source>
        <dbReference type="SAM" id="MobiDB-lite"/>
    </source>
</evidence>
<dbReference type="EMBL" id="AHHD01000306">
    <property type="protein sequence ID" value="EKG15307.1"/>
    <property type="molecule type" value="Genomic_DNA"/>
</dbReference>
<proteinExistence type="predicted"/>
<evidence type="ECO:0000259" key="2">
    <source>
        <dbReference type="Pfam" id="PF22936"/>
    </source>
</evidence>
<feature type="region of interest" description="Disordered" evidence="1">
    <location>
        <begin position="309"/>
        <end position="334"/>
    </location>
</feature>
<dbReference type="Proteomes" id="UP000007129">
    <property type="component" value="Unassembled WGS sequence"/>
</dbReference>